<keyword evidence="5" id="KW-0812">Transmembrane</keyword>
<evidence type="ECO:0000256" key="1">
    <source>
        <dbReference type="ARBA" id="ARBA00004196"/>
    </source>
</evidence>
<dbReference type="PANTHER" id="PTHR32347">
    <property type="entry name" value="EFFLUX SYSTEM COMPONENT YKNX-RELATED"/>
    <property type="match status" value="1"/>
</dbReference>
<keyword evidence="5" id="KW-0472">Membrane</keyword>
<reference evidence="6 7" key="1">
    <citation type="submission" date="2019-06" db="EMBL/GenBank/DDBJ databases">
        <title>Whole genome sequence for Cellvibrionaceae sp. R142.</title>
        <authorList>
            <person name="Wang G."/>
        </authorList>
    </citation>
    <scope>NUCLEOTIDE SEQUENCE [LARGE SCALE GENOMIC DNA]</scope>
    <source>
        <strain evidence="6 7">R142</strain>
    </source>
</reference>
<name>A0A545TZP8_9GAMM</name>
<comment type="caution">
    <text evidence="6">The sequence shown here is derived from an EMBL/GenBank/DDBJ whole genome shotgun (WGS) entry which is preliminary data.</text>
</comment>
<feature type="region of interest" description="Disordered" evidence="4">
    <location>
        <begin position="1"/>
        <end position="26"/>
    </location>
</feature>
<dbReference type="GO" id="GO:0030313">
    <property type="term" value="C:cell envelope"/>
    <property type="evidence" value="ECO:0007669"/>
    <property type="project" value="UniProtKB-SubCell"/>
</dbReference>
<dbReference type="PANTHER" id="PTHR32347:SF23">
    <property type="entry name" value="BLL5650 PROTEIN"/>
    <property type="match status" value="1"/>
</dbReference>
<dbReference type="AlphaFoldDB" id="A0A545TZP8"/>
<keyword evidence="2 3" id="KW-0175">Coiled coil</keyword>
<accession>A0A545TZP8</accession>
<dbReference type="InterPro" id="IPR050465">
    <property type="entry name" value="UPF0194_transport"/>
</dbReference>
<gene>
    <name evidence="6" type="ORF">FKG94_08020</name>
</gene>
<organism evidence="6 7">
    <name type="scientific">Exilibacterium tricleocarpae</name>
    <dbReference type="NCBI Taxonomy" id="2591008"/>
    <lineage>
        <taxon>Bacteria</taxon>
        <taxon>Pseudomonadati</taxon>
        <taxon>Pseudomonadota</taxon>
        <taxon>Gammaproteobacteria</taxon>
        <taxon>Cellvibrionales</taxon>
        <taxon>Cellvibrionaceae</taxon>
        <taxon>Exilibacterium</taxon>
    </lineage>
</organism>
<evidence type="ECO:0000313" key="7">
    <source>
        <dbReference type="Proteomes" id="UP000319732"/>
    </source>
</evidence>
<protein>
    <submittedName>
        <fullName evidence="6">HlyD family efflux transporter periplasmic adaptor subunit</fullName>
    </submittedName>
</protein>
<feature type="compositionally biased region" description="Polar residues" evidence="4">
    <location>
        <begin position="196"/>
        <end position="209"/>
    </location>
</feature>
<feature type="transmembrane region" description="Helical" evidence="5">
    <location>
        <begin position="48"/>
        <end position="68"/>
    </location>
</feature>
<keyword evidence="5" id="KW-1133">Transmembrane helix</keyword>
<evidence type="ECO:0000256" key="2">
    <source>
        <dbReference type="ARBA" id="ARBA00023054"/>
    </source>
</evidence>
<dbReference type="OrthoDB" id="9775513at2"/>
<keyword evidence="7" id="KW-1185">Reference proteome</keyword>
<sequence length="433" mass="49122">MSKPQDQQGGHTEPGENEPEPRSQQKLSIYDEDDVPFQDLSQSTVKRCLYLGMGIVAIVITSAFVITVPREIQLPFEYRGGLREVIYQYPEKIYLLKAHIDTGETVSVGTPLATITSEKIVQLIQTIDESRRDLELYQTFQRPVNEKGIELLRIKRAGVENRLQLATKAAQRHQSITTKELQNLRQQAESRRRQYQRNQSLHTKSALSDQALEQSQISLLEAEQLHLLTDRDQHEETMANAKLQESLKNELALLEAQLQNAIIEDKLQAAQTQQRYDLARQRLQRHYGPSKIAANSITLKSSVDGTVSMRIENESEIAPQEYLLRLQAGAGKPYAYAESPSSAIGLVKKGHRVVLRYDAFPHYYYGTMTAEIDTISSSPSAQGQYPIRLSIRELNRLEGKVINGMRGMASITVEEKPIMDYLLRAFLKHTSMD</sequence>
<dbReference type="EMBL" id="VHSG01000007">
    <property type="protein sequence ID" value="TQV82663.1"/>
    <property type="molecule type" value="Genomic_DNA"/>
</dbReference>
<evidence type="ECO:0000256" key="4">
    <source>
        <dbReference type="SAM" id="MobiDB-lite"/>
    </source>
</evidence>
<evidence type="ECO:0000256" key="5">
    <source>
        <dbReference type="SAM" id="Phobius"/>
    </source>
</evidence>
<dbReference type="Proteomes" id="UP000319732">
    <property type="component" value="Unassembled WGS sequence"/>
</dbReference>
<dbReference type="RefSeq" id="WP_142903679.1">
    <property type="nucleotide sequence ID" value="NZ_ML660090.1"/>
</dbReference>
<feature type="region of interest" description="Disordered" evidence="4">
    <location>
        <begin position="190"/>
        <end position="209"/>
    </location>
</feature>
<feature type="coiled-coil region" evidence="3">
    <location>
        <begin position="240"/>
        <end position="273"/>
    </location>
</feature>
<proteinExistence type="predicted"/>
<feature type="compositionally biased region" description="Polar residues" evidence="4">
    <location>
        <begin position="1"/>
        <end position="10"/>
    </location>
</feature>
<evidence type="ECO:0000256" key="3">
    <source>
        <dbReference type="SAM" id="Coils"/>
    </source>
</evidence>
<comment type="subcellular location">
    <subcellularLocation>
        <location evidence="1">Cell envelope</location>
    </subcellularLocation>
</comment>
<evidence type="ECO:0000313" key="6">
    <source>
        <dbReference type="EMBL" id="TQV82663.1"/>
    </source>
</evidence>